<dbReference type="CDD" id="cd03801">
    <property type="entry name" value="GT4_PimA-like"/>
    <property type="match status" value="1"/>
</dbReference>
<dbReference type="EMBL" id="FOXO01000001">
    <property type="protein sequence ID" value="SFP33603.1"/>
    <property type="molecule type" value="Genomic_DNA"/>
</dbReference>
<keyword evidence="2" id="KW-0808">Transferase</keyword>
<sequence length="425" mass="47971">MRVLWLCNIMLPVYARAKDISFSVREGWLSGCLERLKKADDNKITLAICFPKESEIVQNKEEIEGITFYGFDEDLTHPENYDESLEGRFRDILEDFKPDIVHIFGTEFPHTLAILKVMDYPKKALVGIQGLCCEIEKDYMAQIPEKVQNSATFRDWLKKDSLLDQVEKYKLRADHERKAILLTGNITGRTAFDRSVTSGINPNASYFAMNETMRPCFYDGKWDEKNVEPHSIFLSQGDYPLKGFHFVLQAMPKILEKYPDAHLYVAGNNIIGKGKSKYPYFLRASAYGKYIKSLISEGKLKNKVTMVGLLSDLEMKERYLKSSLFICPSILENSPNSVGEAMLLGVPVVASMAGGIPSLISSGKDGILFERGNVDELAGAILQVWDEPVISSVYGENAAKKARVTHDPDANYKRLLEIYDEISGK</sequence>
<dbReference type="SUPFAM" id="SSF53756">
    <property type="entry name" value="UDP-Glycosyltransferase/glycogen phosphorylase"/>
    <property type="match status" value="1"/>
</dbReference>
<protein>
    <submittedName>
        <fullName evidence="2">Glycosyltransferase involved in cell wall bisynthesis</fullName>
    </submittedName>
</protein>
<dbReference type="AlphaFoldDB" id="A0A1I5PHS8"/>
<organism evidence="2 3">
    <name type="scientific">Butyrivibrio proteoclasticus</name>
    <dbReference type="NCBI Taxonomy" id="43305"/>
    <lineage>
        <taxon>Bacteria</taxon>
        <taxon>Bacillati</taxon>
        <taxon>Bacillota</taxon>
        <taxon>Clostridia</taxon>
        <taxon>Lachnospirales</taxon>
        <taxon>Lachnospiraceae</taxon>
        <taxon>Butyrivibrio</taxon>
    </lineage>
</organism>
<feature type="domain" description="Glycosyl transferase family 1" evidence="1">
    <location>
        <begin position="239"/>
        <end position="400"/>
    </location>
</feature>
<dbReference type="OrthoDB" id="139410at2"/>
<dbReference type="Proteomes" id="UP000182624">
    <property type="component" value="Unassembled WGS sequence"/>
</dbReference>
<proteinExistence type="predicted"/>
<dbReference type="GO" id="GO:0016757">
    <property type="term" value="F:glycosyltransferase activity"/>
    <property type="evidence" value="ECO:0007669"/>
    <property type="project" value="InterPro"/>
</dbReference>
<dbReference type="Pfam" id="PF00534">
    <property type="entry name" value="Glycos_transf_1"/>
    <property type="match status" value="1"/>
</dbReference>
<dbReference type="InterPro" id="IPR001296">
    <property type="entry name" value="Glyco_trans_1"/>
</dbReference>
<dbReference type="Gene3D" id="3.40.50.2000">
    <property type="entry name" value="Glycogen Phosphorylase B"/>
    <property type="match status" value="2"/>
</dbReference>
<dbReference type="PANTHER" id="PTHR12526">
    <property type="entry name" value="GLYCOSYLTRANSFERASE"/>
    <property type="match status" value="1"/>
</dbReference>
<gene>
    <name evidence="2" type="ORF">SAMN04487928_10110</name>
</gene>
<evidence type="ECO:0000313" key="2">
    <source>
        <dbReference type="EMBL" id="SFP33603.1"/>
    </source>
</evidence>
<accession>A0A1I5PHS8</accession>
<evidence type="ECO:0000313" key="3">
    <source>
        <dbReference type="Proteomes" id="UP000182624"/>
    </source>
</evidence>
<keyword evidence="3" id="KW-1185">Reference proteome</keyword>
<dbReference type="RefSeq" id="WP_074882662.1">
    <property type="nucleotide sequence ID" value="NZ_FOXO01000001.1"/>
</dbReference>
<name>A0A1I5PHS8_9FIRM</name>
<reference evidence="3" key="1">
    <citation type="submission" date="2016-10" db="EMBL/GenBank/DDBJ databases">
        <authorList>
            <person name="Varghese N."/>
            <person name="Submissions S."/>
        </authorList>
    </citation>
    <scope>NUCLEOTIDE SEQUENCE [LARGE SCALE GENOMIC DNA]</scope>
    <source>
        <strain evidence="3">P18</strain>
    </source>
</reference>
<evidence type="ECO:0000259" key="1">
    <source>
        <dbReference type="Pfam" id="PF00534"/>
    </source>
</evidence>